<keyword evidence="4 13" id="KW-0052">Apoplast</keyword>
<dbReference type="Pfam" id="PF00190">
    <property type="entry name" value="Cupin_1"/>
    <property type="match status" value="1"/>
</dbReference>
<evidence type="ECO:0000256" key="9">
    <source>
        <dbReference type="ARBA" id="ARBA00023211"/>
    </source>
</evidence>
<dbReference type="SMART" id="SM00835">
    <property type="entry name" value="Cupin_1"/>
    <property type="match status" value="1"/>
</dbReference>
<dbReference type="FunFam" id="2.60.120.10:FF:000005">
    <property type="entry name" value="Germin-like protein subfamily 1 member 8"/>
    <property type="match status" value="1"/>
</dbReference>
<evidence type="ECO:0000256" key="3">
    <source>
        <dbReference type="ARBA" id="ARBA00007456"/>
    </source>
</evidence>
<evidence type="ECO:0000313" key="16">
    <source>
        <dbReference type="Proteomes" id="UP001141552"/>
    </source>
</evidence>
<evidence type="ECO:0000256" key="10">
    <source>
        <dbReference type="PIRSR" id="PIRSR601929-1"/>
    </source>
</evidence>
<dbReference type="PRINTS" id="PR00325">
    <property type="entry name" value="GERMIN"/>
</dbReference>
<comment type="caution">
    <text evidence="15">The sequence shown here is derived from an EMBL/GenBank/DDBJ whole genome shotgun (WGS) entry which is preliminary data.</text>
</comment>
<evidence type="ECO:0000256" key="13">
    <source>
        <dbReference type="RuleBase" id="RU366015"/>
    </source>
</evidence>
<keyword evidence="6 10" id="KW-0479">Metal-binding</keyword>
<feature type="disulfide bond" evidence="12">
    <location>
        <begin position="32"/>
        <end position="49"/>
    </location>
</feature>
<evidence type="ECO:0000256" key="2">
    <source>
        <dbReference type="ARBA" id="ARBA00004271"/>
    </source>
</evidence>
<keyword evidence="9 10" id="KW-0464">Manganese</keyword>
<comment type="function">
    <text evidence="1">May play a role in plant defense. Probably has no oxalate oxidase activity even if the active site is conserved.</text>
</comment>
<reference evidence="15" key="2">
    <citation type="journal article" date="2023" name="Plants (Basel)">
        <title>Annotation of the Turnera subulata (Passifloraceae) Draft Genome Reveals the S-Locus Evolved after the Divergence of Turneroideae from Passifloroideae in a Stepwise Manner.</title>
        <authorList>
            <person name="Henning P.M."/>
            <person name="Roalson E.H."/>
            <person name="Mir W."/>
            <person name="McCubbin A.G."/>
            <person name="Shore J.S."/>
        </authorList>
    </citation>
    <scope>NUCLEOTIDE SEQUENCE</scope>
    <source>
        <strain evidence="15">F60SS</strain>
    </source>
</reference>
<evidence type="ECO:0000256" key="11">
    <source>
        <dbReference type="PIRSR" id="PIRSR601929-2"/>
    </source>
</evidence>
<organism evidence="15 16">
    <name type="scientific">Turnera subulata</name>
    <dbReference type="NCBI Taxonomy" id="218843"/>
    <lineage>
        <taxon>Eukaryota</taxon>
        <taxon>Viridiplantae</taxon>
        <taxon>Streptophyta</taxon>
        <taxon>Embryophyta</taxon>
        <taxon>Tracheophyta</taxon>
        <taxon>Spermatophyta</taxon>
        <taxon>Magnoliopsida</taxon>
        <taxon>eudicotyledons</taxon>
        <taxon>Gunneridae</taxon>
        <taxon>Pentapetalae</taxon>
        <taxon>rosids</taxon>
        <taxon>fabids</taxon>
        <taxon>Malpighiales</taxon>
        <taxon>Passifloraceae</taxon>
        <taxon>Turnera</taxon>
    </lineage>
</organism>
<feature type="binding site" evidence="11">
    <location>
        <position position="119"/>
    </location>
    <ligand>
        <name>Mn(2+)</name>
        <dbReference type="ChEBI" id="CHEBI:29035"/>
    </ligand>
</feature>
<keyword evidence="8" id="KW-0325">Glycoprotein</keyword>
<protein>
    <recommendedName>
        <fullName evidence="13">Germin-like protein</fullName>
    </recommendedName>
</protein>
<dbReference type="InterPro" id="IPR014710">
    <property type="entry name" value="RmlC-like_jellyroll"/>
</dbReference>
<feature type="binding site" evidence="10">
    <location>
        <position position="109"/>
    </location>
    <ligand>
        <name>oxalate</name>
        <dbReference type="ChEBI" id="CHEBI:30623"/>
    </ligand>
</feature>
<dbReference type="InterPro" id="IPR001929">
    <property type="entry name" value="Germin"/>
</dbReference>
<dbReference type="SUPFAM" id="SSF51182">
    <property type="entry name" value="RmlC-like cupins"/>
    <property type="match status" value="1"/>
</dbReference>
<feature type="binding site" evidence="10">
    <location>
        <position position="114"/>
    </location>
    <ligand>
        <name>oxalate</name>
        <dbReference type="ChEBI" id="CHEBI:30623"/>
    </ligand>
</feature>
<evidence type="ECO:0000259" key="14">
    <source>
        <dbReference type="SMART" id="SM00835"/>
    </source>
</evidence>
<dbReference type="GO" id="GO:0048046">
    <property type="term" value="C:apoplast"/>
    <property type="evidence" value="ECO:0007669"/>
    <property type="project" value="UniProtKB-SubCell"/>
</dbReference>
<feature type="binding site" evidence="11">
    <location>
        <position position="114"/>
    </location>
    <ligand>
        <name>Mn(2+)</name>
        <dbReference type="ChEBI" id="CHEBI:29035"/>
    </ligand>
</feature>
<dbReference type="PANTHER" id="PTHR31238">
    <property type="entry name" value="GERMIN-LIKE PROTEIN SUBFAMILY 3 MEMBER 3"/>
    <property type="match status" value="1"/>
</dbReference>
<keyword evidence="5 13" id="KW-0964">Secreted</keyword>
<name>A0A9Q0G638_9ROSI</name>
<evidence type="ECO:0000256" key="5">
    <source>
        <dbReference type="ARBA" id="ARBA00022525"/>
    </source>
</evidence>
<dbReference type="InterPro" id="IPR006045">
    <property type="entry name" value="Cupin_1"/>
</dbReference>
<evidence type="ECO:0000256" key="12">
    <source>
        <dbReference type="PIRSR" id="PIRSR601929-3"/>
    </source>
</evidence>
<keyword evidence="16" id="KW-1185">Reference proteome</keyword>
<dbReference type="Gene3D" id="2.60.120.10">
    <property type="entry name" value="Jelly Rolls"/>
    <property type="match status" value="1"/>
</dbReference>
<dbReference type="CDD" id="cd02241">
    <property type="entry name" value="cupin_OxOx"/>
    <property type="match status" value="1"/>
</dbReference>
<evidence type="ECO:0000256" key="4">
    <source>
        <dbReference type="ARBA" id="ARBA00022523"/>
    </source>
</evidence>
<dbReference type="AlphaFoldDB" id="A0A9Q0G638"/>
<evidence type="ECO:0000313" key="15">
    <source>
        <dbReference type="EMBL" id="KAJ4844248.1"/>
    </source>
</evidence>
<proteinExistence type="inferred from homology"/>
<keyword evidence="7 12" id="KW-1015">Disulfide bond</keyword>
<dbReference type="InterPro" id="IPR011051">
    <property type="entry name" value="RmlC_Cupin_sf"/>
</dbReference>
<evidence type="ECO:0000256" key="7">
    <source>
        <dbReference type="ARBA" id="ARBA00023157"/>
    </source>
</evidence>
<keyword evidence="13" id="KW-0732">Signal</keyword>
<gene>
    <name evidence="15" type="ORF">Tsubulata_016994</name>
</gene>
<accession>A0A9Q0G638</accession>
<dbReference type="OrthoDB" id="1921208at2759"/>
<sequence>MEGAHFLLVYALLALASSIAFASDPGPLQDFCAATNDPSTGVLLNGRLCKDPKLTTVNDFTFSGLNIRADTSNQFGFNITFAIIDEFPGVNTLGISTARIDFAANGGLNPLHLHPRASEALVCMEGTLYAGFVTALPEYRLFAKILRPGDAFVFPQGLIHFQLNVGKTDAVAFASFNSQNPGVIRVAESTFGANPPIASKVLAKSFQLDRDTVHQLQNKFGGNQDIDLEMIVANLFDEL</sequence>
<evidence type="ECO:0000256" key="1">
    <source>
        <dbReference type="ARBA" id="ARBA00003629"/>
    </source>
</evidence>
<feature type="binding site" evidence="11">
    <location>
        <position position="160"/>
    </location>
    <ligand>
        <name>Mn(2+)</name>
        <dbReference type="ChEBI" id="CHEBI:29035"/>
    </ligand>
</feature>
<comment type="similarity">
    <text evidence="3 13">Belongs to the germin family.</text>
</comment>
<feature type="chain" id="PRO_5040538523" description="Germin-like protein" evidence="13">
    <location>
        <begin position="23"/>
        <end position="239"/>
    </location>
</feature>
<feature type="signal peptide" evidence="13">
    <location>
        <begin position="1"/>
        <end position="22"/>
    </location>
</feature>
<reference evidence="15" key="1">
    <citation type="submission" date="2022-02" db="EMBL/GenBank/DDBJ databases">
        <authorList>
            <person name="Henning P.M."/>
            <person name="McCubbin A.G."/>
            <person name="Shore J.S."/>
        </authorList>
    </citation>
    <scope>NUCLEOTIDE SEQUENCE</scope>
    <source>
        <strain evidence="15">F60SS</strain>
        <tissue evidence="15">Leaves</tissue>
    </source>
</reference>
<evidence type="ECO:0000256" key="8">
    <source>
        <dbReference type="ARBA" id="ARBA00023180"/>
    </source>
</evidence>
<feature type="binding site" evidence="11">
    <location>
        <position position="112"/>
    </location>
    <ligand>
        <name>Mn(2+)</name>
        <dbReference type="ChEBI" id="CHEBI:29035"/>
    </ligand>
</feature>
<dbReference type="GO" id="GO:0030145">
    <property type="term" value="F:manganese ion binding"/>
    <property type="evidence" value="ECO:0007669"/>
    <property type="project" value="UniProtKB-UniRule"/>
</dbReference>
<dbReference type="Proteomes" id="UP001141552">
    <property type="component" value="Unassembled WGS sequence"/>
</dbReference>
<feature type="binding site" evidence="10">
    <location>
        <position position="119"/>
    </location>
    <ligand>
        <name>oxalate</name>
        <dbReference type="ChEBI" id="CHEBI:30623"/>
    </ligand>
</feature>
<comment type="subcellular location">
    <subcellularLocation>
        <location evidence="2 13">Secreted</location>
        <location evidence="2 13">Extracellular space</location>
        <location evidence="2 13">Apoplast</location>
    </subcellularLocation>
</comment>
<evidence type="ECO:0000256" key="6">
    <source>
        <dbReference type="ARBA" id="ARBA00022723"/>
    </source>
</evidence>
<feature type="domain" description="Cupin type-1" evidence="14">
    <location>
        <begin position="65"/>
        <end position="214"/>
    </location>
</feature>
<dbReference type="EMBL" id="JAKUCV010002007">
    <property type="protein sequence ID" value="KAJ4844248.1"/>
    <property type="molecule type" value="Genomic_DNA"/>
</dbReference>